<dbReference type="PANTHER" id="PTHR35524">
    <property type="entry name" value="ALPHA-ACETOLACTATE DECARBOXYLASE"/>
    <property type="match status" value="1"/>
</dbReference>
<dbReference type="GO" id="GO:0047605">
    <property type="term" value="F:acetolactate decarboxylase activity"/>
    <property type="evidence" value="ECO:0007669"/>
    <property type="project" value="UniProtKB-EC"/>
</dbReference>
<evidence type="ECO:0000256" key="4">
    <source>
        <dbReference type="ARBA" id="ARBA00013204"/>
    </source>
</evidence>
<dbReference type="EMBL" id="MU006598">
    <property type="protein sequence ID" value="KAF2743275.1"/>
    <property type="molecule type" value="Genomic_DNA"/>
</dbReference>
<evidence type="ECO:0000256" key="3">
    <source>
        <dbReference type="ARBA" id="ARBA00007106"/>
    </source>
</evidence>
<evidence type="ECO:0000256" key="7">
    <source>
        <dbReference type="ARBA" id="ARBA00023061"/>
    </source>
</evidence>
<gene>
    <name evidence="9" type="ORF">M011DRAFT_222764</name>
</gene>
<evidence type="ECO:0000256" key="8">
    <source>
        <dbReference type="ARBA" id="ARBA00023239"/>
    </source>
</evidence>
<comment type="pathway">
    <text evidence="2">Polyol metabolism; (R,R)-butane-2,3-diol biosynthesis; (R,R)-butane-2,3-diol from pyruvate: step 2/3.</text>
</comment>
<keyword evidence="8" id="KW-0456">Lyase</keyword>
<keyword evidence="6" id="KW-0210">Decarboxylase</keyword>
<comment type="catalytic activity">
    <reaction evidence="1">
        <text>(2S)-2-acetolactate + H(+) = (R)-acetoin + CO2</text>
        <dbReference type="Rhea" id="RHEA:21580"/>
        <dbReference type="ChEBI" id="CHEBI:15378"/>
        <dbReference type="ChEBI" id="CHEBI:15686"/>
        <dbReference type="ChEBI" id="CHEBI:16526"/>
        <dbReference type="ChEBI" id="CHEBI:58476"/>
        <dbReference type="EC" id="4.1.1.5"/>
    </reaction>
</comment>
<proteinExistence type="inferred from homology"/>
<dbReference type="EC" id="4.1.1.5" evidence="4"/>
<evidence type="ECO:0000313" key="9">
    <source>
        <dbReference type="EMBL" id="KAF2743275.1"/>
    </source>
</evidence>
<dbReference type="InterPro" id="IPR005128">
    <property type="entry name" value="Acetolactate_a_deCO2ase"/>
</dbReference>
<keyword evidence="10" id="KW-1185">Reference proteome</keyword>
<sequence length="231" mass="25396">MVAHEPNDIFQFSTYSALRAGFTRGKPQVSNLLSYGTDGVGALEDGRLLTLSDCEAYSVDDRGNVSPADKDARLAFVMVTIFRPLRAVRLAIPSKSYLDDLLSNKIMDSLELGGANSLLPLHIQGKFKSMKVARRYVIRREEDEFELKDVEGMVFGFMVPPWMEGICGPRIHFHLLGTGPAGEEGGPRIGGKVLEFETDGAAVISLAECERFHLGFPQGKDWEELDLVGSS</sequence>
<dbReference type="AlphaFoldDB" id="A0A6A6UYM8"/>
<evidence type="ECO:0000256" key="5">
    <source>
        <dbReference type="ARBA" id="ARBA00020164"/>
    </source>
</evidence>
<evidence type="ECO:0000256" key="2">
    <source>
        <dbReference type="ARBA" id="ARBA00005170"/>
    </source>
</evidence>
<evidence type="ECO:0000256" key="1">
    <source>
        <dbReference type="ARBA" id="ARBA00001784"/>
    </source>
</evidence>
<reference evidence="9" key="1">
    <citation type="journal article" date="2020" name="Stud. Mycol.">
        <title>101 Dothideomycetes genomes: a test case for predicting lifestyles and emergence of pathogens.</title>
        <authorList>
            <person name="Haridas S."/>
            <person name="Albert R."/>
            <person name="Binder M."/>
            <person name="Bloem J."/>
            <person name="Labutti K."/>
            <person name="Salamov A."/>
            <person name="Andreopoulos B."/>
            <person name="Baker S."/>
            <person name="Barry K."/>
            <person name="Bills G."/>
            <person name="Bluhm B."/>
            <person name="Cannon C."/>
            <person name="Castanera R."/>
            <person name="Culley D."/>
            <person name="Daum C."/>
            <person name="Ezra D."/>
            <person name="Gonzalez J."/>
            <person name="Henrissat B."/>
            <person name="Kuo A."/>
            <person name="Liang C."/>
            <person name="Lipzen A."/>
            <person name="Lutzoni F."/>
            <person name="Magnuson J."/>
            <person name="Mondo S."/>
            <person name="Nolan M."/>
            <person name="Ohm R."/>
            <person name="Pangilinan J."/>
            <person name="Park H.-J."/>
            <person name="Ramirez L."/>
            <person name="Alfaro M."/>
            <person name="Sun H."/>
            <person name="Tritt A."/>
            <person name="Yoshinaga Y."/>
            <person name="Zwiers L.-H."/>
            <person name="Turgeon B."/>
            <person name="Goodwin S."/>
            <person name="Spatafora J."/>
            <person name="Crous P."/>
            <person name="Grigoriev I."/>
        </authorList>
    </citation>
    <scope>NUCLEOTIDE SEQUENCE</scope>
    <source>
        <strain evidence="9">CBS 119925</strain>
    </source>
</reference>
<dbReference type="OrthoDB" id="509395at2759"/>
<dbReference type="GO" id="GO:0045151">
    <property type="term" value="P:acetoin biosynthetic process"/>
    <property type="evidence" value="ECO:0007669"/>
    <property type="project" value="UniProtKB-KW"/>
</dbReference>
<accession>A0A6A6UYM8</accession>
<name>A0A6A6UYM8_9PLEO</name>
<dbReference type="SUPFAM" id="SSF117856">
    <property type="entry name" value="AF0104/ALDC/Ptd012-like"/>
    <property type="match status" value="1"/>
</dbReference>
<evidence type="ECO:0000313" key="10">
    <source>
        <dbReference type="Proteomes" id="UP000799440"/>
    </source>
</evidence>
<dbReference type="Proteomes" id="UP000799440">
    <property type="component" value="Unassembled WGS sequence"/>
</dbReference>
<dbReference type="Gene3D" id="3.30.1330.80">
    <property type="entry name" value="Hypothetical protein, similar to alpha- acetolactate decarboxylase, domain 2"/>
    <property type="match status" value="2"/>
</dbReference>
<dbReference type="PANTHER" id="PTHR35524:SF1">
    <property type="entry name" value="ALPHA-ACETOLACTATE DECARBOXYLASE"/>
    <property type="match status" value="1"/>
</dbReference>
<organism evidence="9 10">
    <name type="scientific">Sporormia fimetaria CBS 119925</name>
    <dbReference type="NCBI Taxonomy" id="1340428"/>
    <lineage>
        <taxon>Eukaryota</taxon>
        <taxon>Fungi</taxon>
        <taxon>Dikarya</taxon>
        <taxon>Ascomycota</taxon>
        <taxon>Pezizomycotina</taxon>
        <taxon>Dothideomycetes</taxon>
        <taxon>Pleosporomycetidae</taxon>
        <taxon>Pleosporales</taxon>
        <taxon>Sporormiaceae</taxon>
        <taxon>Sporormia</taxon>
    </lineage>
</organism>
<evidence type="ECO:0000256" key="6">
    <source>
        <dbReference type="ARBA" id="ARBA00022793"/>
    </source>
</evidence>
<dbReference type="CDD" id="cd17297">
    <property type="entry name" value="AldB-like"/>
    <property type="match status" value="1"/>
</dbReference>
<protein>
    <recommendedName>
        <fullName evidence="5">Alpha-acetolactate decarboxylase</fullName>
        <ecNumber evidence="4">4.1.1.5</ecNumber>
    </recommendedName>
</protein>
<keyword evidence="7" id="KW-0005">Acetoin biosynthesis</keyword>
<dbReference type="UniPathway" id="UPA00626">
    <property type="reaction ID" value="UER00678"/>
</dbReference>
<dbReference type="Pfam" id="PF03306">
    <property type="entry name" value="AAL_decarboxy"/>
    <property type="match status" value="1"/>
</dbReference>
<comment type="similarity">
    <text evidence="3">Belongs to the alpha-acetolactate decarboxylase family.</text>
</comment>